<keyword evidence="2 10" id="KW-0963">Cytoplasm</keyword>
<dbReference type="AlphaFoldDB" id="Q1JZN2"/>
<accession>Q1JZN2</accession>
<dbReference type="InterPro" id="IPR027417">
    <property type="entry name" value="P-loop_NTPase"/>
</dbReference>
<evidence type="ECO:0000256" key="12">
    <source>
        <dbReference type="SAM" id="Phobius"/>
    </source>
</evidence>
<evidence type="ECO:0000256" key="1">
    <source>
        <dbReference type="ARBA" id="ARBA00022475"/>
    </source>
</evidence>
<keyword evidence="12" id="KW-0812">Transmembrane</keyword>
<dbReference type="Pfam" id="PF00448">
    <property type="entry name" value="SRP54"/>
    <property type="match status" value="1"/>
</dbReference>
<dbReference type="GO" id="GO:0006614">
    <property type="term" value="P:SRP-dependent cotranslational protein targeting to membrane"/>
    <property type="evidence" value="ECO:0007669"/>
    <property type="project" value="InterPro"/>
</dbReference>
<dbReference type="InterPro" id="IPR013822">
    <property type="entry name" value="Signal_recog_particl_SRP54_hlx"/>
</dbReference>
<comment type="catalytic activity">
    <reaction evidence="8 10">
        <text>GTP + H2O = GDP + phosphate + H(+)</text>
        <dbReference type="Rhea" id="RHEA:19669"/>
        <dbReference type="ChEBI" id="CHEBI:15377"/>
        <dbReference type="ChEBI" id="CHEBI:15378"/>
        <dbReference type="ChEBI" id="CHEBI:37565"/>
        <dbReference type="ChEBI" id="CHEBI:43474"/>
        <dbReference type="ChEBI" id="CHEBI:58189"/>
        <dbReference type="EC" id="3.6.5.4"/>
    </reaction>
</comment>
<dbReference type="PANTHER" id="PTHR43134:SF1">
    <property type="entry name" value="SIGNAL RECOGNITION PARTICLE RECEPTOR SUBUNIT ALPHA"/>
    <property type="match status" value="1"/>
</dbReference>
<dbReference type="HAMAP" id="MF_00920">
    <property type="entry name" value="FtsY"/>
    <property type="match status" value="1"/>
</dbReference>
<organism evidence="14 15">
    <name type="scientific">Desulfuromonas acetoxidans (strain DSM 684 / 11070)</name>
    <dbReference type="NCBI Taxonomy" id="281689"/>
    <lineage>
        <taxon>Bacteria</taxon>
        <taxon>Pseudomonadati</taxon>
        <taxon>Thermodesulfobacteriota</taxon>
        <taxon>Desulfuromonadia</taxon>
        <taxon>Desulfuromonadales</taxon>
        <taxon>Desulfuromonadaceae</taxon>
        <taxon>Desulfuromonas</taxon>
    </lineage>
</organism>
<sequence length="429" mass="46646">MQWSELMDSVYQSWRSVGEFFSGLMAQLVVLVQQAVSWLVAVYAQWGVPVEKQLLAAYATLYLGATLLVLFLVWRLVRRRRRKSLQPPAPEPAEVAPDASVGQGREEAVEAPSRAATVEAPPEPVSLYDRMRSGLSKTSSALIGRIDSLFTGASTVNQDVIEELEEILITADFGMKTTQMLVDGFQQRAKELKETDADQLRDLLKDEIRRLLDVNAEPLALDRHSPFVLMVIGVNGVGKTTTIGKLAQQFSSQGKKVVLGAADTFRAAAADQLEVWGERSGVKVIRHDEGADPAAVAFDAAKAAVARNADILILDTAGRLHTKVNLMEEMKKLYRVLGREIGDAPHETLLVLDATTGQNALVQARLFKEAVGVTGIALTKLDGTAKGGMAVAIGAELGLPVRFVGVGEGIEDLRPFDPQMFVDALFEKR</sequence>
<feature type="transmembrane region" description="Helical" evidence="12">
    <location>
        <begin position="20"/>
        <end position="43"/>
    </location>
</feature>
<keyword evidence="6 10" id="KW-0472">Membrane</keyword>
<dbReference type="GO" id="GO:0005047">
    <property type="term" value="F:signal recognition particle binding"/>
    <property type="evidence" value="ECO:0007669"/>
    <property type="project" value="TreeGrafter"/>
</dbReference>
<dbReference type="RefSeq" id="WP_006000384.1">
    <property type="nucleotide sequence ID" value="NZ_AAEW02000008.1"/>
</dbReference>
<dbReference type="GO" id="GO:0003924">
    <property type="term" value="F:GTPase activity"/>
    <property type="evidence" value="ECO:0007669"/>
    <property type="project" value="UniProtKB-UniRule"/>
</dbReference>
<dbReference type="InterPro" id="IPR042101">
    <property type="entry name" value="SRP54_N_sf"/>
</dbReference>
<evidence type="ECO:0000256" key="6">
    <source>
        <dbReference type="ARBA" id="ARBA00023136"/>
    </source>
</evidence>
<dbReference type="NCBIfam" id="TIGR00064">
    <property type="entry name" value="ftsY"/>
    <property type="match status" value="1"/>
</dbReference>
<dbReference type="FunFam" id="3.40.50.300:FF:000053">
    <property type="entry name" value="Signal recognition particle receptor FtsY"/>
    <property type="match status" value="1"/>
</dbReference>
<comment type="caution">
    <text evidence="14">The sequence shown here is derived from an EMBL/GenBank/DDBJ whole genome shotgun (WGS) entry which is preliminary data.</text>
</comment>
<reference evidence="14" key="1">
    <citation type="submission" date="2006-05" db="EMBL/GenBank/DDBJ databases">
        <title>Annotation of the draft genome assembly of Desulfuromonas acetoxidans DSM 684.</title>
        <authorList>
            <consortium name="US DOE Joint Genome Institute (JGI-ORNL)"/>
            <person name="Larimer F."/>
            <person name="Land M."/>
            <person name="Hauser L."/>
        </authorList>
    </citation>
    <scope>NUCLEOTIDE SEQUENCE [LARGE SCALE GENOMIC DNA]</scope>
    <source>
        <strain evidence="14">DSM 684</strain>
    </source>
</reference>
<evidence type="ECO:0000256" key="7">
    <source>
        <dbReference type="ARBA" id="ARBA00023170"/>
    </source>
</evidence>
<dbReference type="SMART" id="SM00962">
    <property type="entry name" value="SRP54"/>
    <property type="match status" value="1"/>
</dbReference>
<evidence type="ECO:0000256" key="5">
    <source>
        <dbReference type="ARBA" id="ARBA00023134"/>
    </source>
</evidence>
<dbReference type="SUPFAM" id="SSF47364">
    <property type="entry name" value="Domain of the SRP/SRP receptor G-proteins"/>
    <property type="match status" value="1"/>
</dbReference>
<comment type="similarity">
    <text evidence="10">Belongs to the GTP-binding SRP family. FtsY subfamily.</text>
</comment>
<keyword evidence="15" id="KW-1185">Reference proteome</keyword>
<dbReference type="SMART" id="SM00963">
    <property type="entry name" value="SRP54_N"/>
    <property type="match status" value="1"/>
</dbReference>
<dbReference type="InterPro" id="IPR004390">
    <property type="entry name" value="SR_rcpt_FtsY"/>
</dbReference>
<feature type="transmembrane region" description="Helical" evidence="12">
    <location>
        <begin position="55"/>
        <end position="77"/>
    </location>
</feature>
<dbReference type="SUPFAM" id="SSF52540">
    <property type="entry name" value="P-loop containing nucleoside triphosphate hydrolases"/>
    <property type="match status" value="1"/>
</dbReference>
<evidence type="ECO:0000256" key="9">
    <source>
        <dbReference type="ARBA" id="ARBA00053570"/>
    </source>
</evidence>
<reference evidence="14" key="2">
    <citation type="submission" date="2006-05" db="EMBL/GenBank/DDBJ databases">
        <title>Sequencing of the draft genome and assembly of Desulfuromonas acetoxidans DSM 684.</title>
        <authorList>
            <consortium name="US DOE Joint Genome Institute (JGI-PGF)"/>
            <person name="Copeland A."/>
            <person name="Lucas S."/>
            <person name="Lapidus A."/>
            <person name="Barry K."/>
            <person name="Detter J.C."/>
            <person name="Glavina del Rio T."/>
            <person name="Hammon N."/>
            <person name="Israni S."/>
            <person name="Dalin E."/>
            <person name="Tice H."/>
            <person name="Bruce D."/>
            <person name="Pitluck S."/>
            <person name="Richardson P."/>
        </authorList>
    </citation>
    <scope>NUCLEOTIDE SEQUENCE [LARGE SCALE GENOMIC DNA]</scope>
    <source>
        <strain evidence="14">DSM 684</strain>
    </source>
</reference>
<evidence type="ECO:0000259" key="13">
    <source>
        <dbReference type="PROSITE" id="PS00300"/>
    </source>
</evidence>
<dbReference type="InterPro" id="IPR000897">
    <property type="entry name" value="SRP54_GTPase_dom"/>
</dbReference>
<keyword evidence="4 10" id="KW-0378">Hydrolase</keyword>
<feature type="domain" description="SRP54-type proteins GTP-binding" evidence="13">
    <location>
        <begin position="400"/>
        <end position="413"/>
    </location>
</feature>
<feature type="binding site" evidence="10">
    <location>
        <begin position="315"/>
        <end position="319"/>
    </location>
    <ligand>
        <name>GTP</name>
        <dbReference type="ChEBI" id="CHEBI:37565"/>
    </ligand>
</feature>
<keyword evidence="12" id="KW-1133">Transmembrane helix</keyword>
<dbReference type="GO" id="GO:0005525">
    <property type="term" value="F:GTP binding"/>
    <property type="evidence" value="ECO:0007669"/>
    <property type="project" value="UniProtKB-UniRule"/>
</dbReference>
<dbReference type="PROSITE" id="PS00300">
    <property type="entry name" value="SRP54"/>
    <property type="match status" value="1"/>
</dbReference>
<comment type="function">
    <text evidence="9">Involved in targeting and insertion of nascent membrane proteins into the cytoplasmic membrane. Acts as a receptor for the complex formed by the signal recognition particle (SRP) and the ribosome-nascent chain (RNC). Interaction with SRP-RNC leads to the transfer of the RNC complex to the Sec translocase for insertion into the membrane, the hydrolysis of GTP by both Ffh and FtsY, and the dissociation of the SRP-FtsY complex into the individual components.</text>
</comment>
<evidence type="ECO:0000256" key="2">
    <source>
        <dbReference type="ARBA" id="ARBA00022490"/>
    </source>
</evidence>
<comment type="subunit">
    <text evidence="10">Part of the signal recognition particle protein translocation system, which is composed of SRP and FtsY.</text>
</comment>
<evidence type="ECO:0000313" key="14">
    <source>
        <dbReference type="EMBL" id="EAT15860.1"/>
    </source>
</evidence>
<gene>
    <name evidence="10" type="primary">ftsY</name>
    <name evidence="14" type="ORF">Dace_2560</name>
</gene>
<evidence type="ECO:0000256" key="11">
    <source>
        <dbReference type="SAM" id="MobiDB-lite"/>
    </source>
</evidence>
<feature type="region of interest" description="Disordered" evidence="11">
    <location>
        <begin position="86"/>
        <end position="116"/>
    </location>
</feature>
<proteinExistence type="inferred from homology"/>
<dbReference type="Gene3D" id="1.20.120.140">
    <property type="entry name" value="Signal recognition particle SRP54, nucleotide-binding domain"/>
    <property type="match status" value="1"/>
</dbReference>
<dbReference type="Pfam" id="PF02881">
    <property type="entry name" value="SRP54_N"/>
    <property type="match status" value="1"/>
</dbReference>
<dbReference type="PANTHER" id="PTHR43134">
    <property type="entry name" value="SIGNAL RECOGNITION PARTICLE RECEPTOR SUBUNIT ALPHA"/>
    <property type="match status" value="1"/>
</dbReference>
<evidence type="ECO:0000313" key="15">
    <source>
        <dbReference type="Proteomes" id="UP000005695"/>
    </source>
</evidence>
<dbReference type="EMBL" id="AAEW02000008">
    <property type="protein sequence ID" value="EAT15860.1"/>
    <property type="molecule type" value="Genomic_DNA"/>
</dbReference>
<dbReference type="InterPro" id="IPR003593">
    <property type="entry name" value="AAA+_ATPase"/>
</dbReference>
<keyword evidence="5 10" id="KW-0342">GTP-binding</keyword>
<keyword evidence="1 10" id="KW-1003">Cell membrane</keyword>
<dbReference type="EC" id="3.6.5.4" evidence="10"/>
<evidence type="ECO:0000256" key="10">
    <source>
        <dbReference type="HAMAP-Rule" id="MF_00920"/>
    </source>
</evidence>
<dbReference type="Gene3D" id="3.40.50.300">
    <property type="entry name" value="P-loop containing nucleotide triphosphate hydrolases"/>
    <property type="match status" value="1"/>
</dbReference>
<dbReference type="GO" id="GO:0005886">
    <property type="term" value="C:plasma membrane"/>
    <property type="evidence" value="ECO:0007669"/>
    <property type="project" value="UniProtKB-SubCell"/>
</dbReference>
<feature type="binding site" evidence="10">
    <location>
        <begin position="379"/>
        <end position="382"/>
    </location>
    <ligand>
        <name>GTP</name>
        <dbReference type="ChEBI" id="CHEBI:37565"/>
    </ligand>
</feature>
<keyword evidence="7 10" id="KW-0675">Receptor</keyword>
<comment type="subcellular location">
    <subcellularLocation>
        <location evidence="10">Cell membrane</location>
        <topology evidence="10">Peripheral membrane protein</topology>
        <orientation evidence="10">Cytoplasmic side</orientation>
    </subcellularLocation>
    <subcellularLocation>
        <location evidence="10">Cytoplasm</location>
    </subcellularLocation>
</comment>
<dbReference type="SMART" id="SM00382">
    <property type="entry name" value="AAA"/>
    <property type="match status" value="1"/>
</dbReference>
<keyword evidence="3 10" id="KW-0547">Nucleotide-binding</keyword>
<dbReference type="InterPro" id="IPR036225">
    <property type="entry name" value="SRP/SRP_N"/>
</dbReference>
<dbReference type="GO" id="GO:0005737">
    <property type="term" value="C:cytoplasm"/>
    <property type="evidence" value="ECO:0007669"/>
    <property type="project" value="UniProtKB-SubCell"/>
</dbReference>
<dbReference type="Proteomes" id="UP000005695">
    <property type="component" value="Unassembled WGS sequence"/>
</dbReference>
<dbReference type="FunFam" id="1.20.120.140:FF:000002">
    <property type="entry name" value="Signal recognition particle receptor FtsY"/>
    <property type="match status" value="1"/>
</dbReference>
<evidence type="ECO:0000256" key="3">
    <source>
        <dbReference type="ARBA" id="ARBA00022741"/>
    </source>
</evidence>
<feature type="binding site" evidence="10">
    <location>
        <begin position="233"/>
        <end position="240"/>
    </location>
    <ligand>
        <name>GTP</name>
        <dbReference type="ChEBI" id="CHEBI:37565"/>
    </ligand>
</feature>
<evidence type="ECO:0000256" key="8">
    <source>
        <dbReference type="ARBA" id="ARBA00048027"/>
    </source>
</evidence>
<protein>
    <recommendedName>
        <fullName evidence="10">Signal recognition particle receptor FtsY</fullName>
        <shortName evidence="10">SRP receptor</shortName>
        <ecNumber evidence="10">3.6.5.4</ecNumber>
    </recommendedName>
</protein>
<evidence type="ECO:0000256" key="4">
    <source>
        <dbReference type="ARBA" id="ARBA00022801"/>
    </source>
</evidence>
<name>Q1JZN2_DESA6</name>